<dbReference type="RefSeq" id="WP_170087473.1">
    <property type="nucleotide sequence ID" value="NZ_JABAFG010000007.1"/>
</dbReference>
<keyword evidence="2" id="KW-0812">Transmembrane</keyword>
<evidence type="ECO:0000313" key="4">
    <source>
        <dbReference type="EMBL" id="NME28155.1"/>
    </source>
</evidence>
<feature type="transmembrane region" description="Helical" evidence="2">
    <location>
        <begin position="27"/>
        <end position="46"/>
    </location>
</feature>
<feature type="region of interest" description="Disordered" evidence="1">
    <location>
        <begin position="83"/>
        <end position="106"/>
    </location>
</feature>
<dbReference type="Proteomes" id="UP000591071">
    <property type="component" value="Unassembled WGS sequence"/>
</dbReference>
<evidence type="ECO:0000256" key="2">
    <source>
        <dbReference type="SAM" id="Phobius"/>
    </source>
</evidence>
<accession>A0A848BSB7</accession>
<proteinExistence type="predicted"/>
<dbReference type="Pfam" id="PF13240">
    <property type="entry name" value="Zn_Ribbon_1"/>
    <property type="match status" value="1"/>
</dbReference>
<feature type="domain" description="Zinc-ribbon" evidence="3">
    <location>
        <begin position="114"/>
        <end position="136"/>
    </location>
</feature>
<keyword evidence="2" id="KW-0472">Membrane</keyword>
<evidence type="ECO:0000256" key="1">
    <source>
        <dbReference type="SAM" id="MobiDB-lite"/>
    </source>
</evidence>
<evidence type="ECO:0000313" key="5">
    <source>
        <dbReference type="Proteomes" id="UP000591071"/>
    </source>
</evidence>
<dbReference type="InterPro" id="IPR026870">
    <property type="entry name" value="Zinc_ribbon_dom"/>
</dbReference>
<reference evidence="4 5" key="1">
    <citation type="submission" date="2020-04" db="EMBL/GenBank/DDBJ databases">
        <authorList>
            <person name="Hitch T.C.A."/>
            <person name="Wylensek D."/>
            <person name="Clavel T."/>
        </authorList>
    </citation>
    <scope>NUCLEOTIDE SEQUENCE [LARGE SCALE GENOMIC DNA]</scope>
    <source>
        <strain evidence="4 5">Oil-RF-744-FAT-WT-6-1</strain>
    </source>
</reference>
<organism evidence="4 5">
    <name type="scientific">Megasphaera hexanoica</name>
    <dbReference type="NCBI Taxonomy" id="1675036"/>
    <lineage>
        <taxon>Bacteria</taxon>
        <taxon>Bacillati</taxon>
        <taxon>Bacillota</taxon>
        <taxon>Negativicutes</taxon>
        <taxon>Veillonellales</taxon>
        <taxon>Veillonellaceae</taxon>
        <taxon>Megasphaera</taxon>
    </lineage>
</organism>
<protein>
    <submittedName>
        <fullName evidence="4">Zinc ribbon domain-containing protein</fullName>
    </submittedName>
</protein>
<dbReference type="AlphaFoldDB" id="A0A848BSB7"/>
<comment type="caution">
    <text evidence="4">The sequence shown here is derived from an EMBL/GenBank/DDBJ whole genome shotgun (WGS) entry which is preliminary data.</text>
</comment>
<keyword evidence="2" id="KW-1133">Transmembrane helix</keyword>
<dbReference type="EMBL" id="JABAFG010000007">
    <property type="protein sequence ID" value="NME28155.1"/>
    <property type="molecule type" value="Genomic_DNA"/>
</dbReference>
<sequence length="136" mass="15314">MSFIAYIIFAVLVGIWAGRRGRNGIIWTLAALLVSPVLAAIVLAVMKDLSIEQELERSRRENGMLKERVAVSEADMHSRMDHIENRMDHLEGNEPGKIRQEKKREIEGSPAPRFCKHCGNKVPDDSVFCPKCGSRL</sequence>
<gene>
    <name evidence="4" type="ORF">HF872_05895</name>
</gene>
<evidence type="ECO:0000259" key="3">
    <source>
        <dbReference type="Pfam" id="PF13240"/>
    </source>
</evidence>
<name>A0A848BSB7_9FIRM</name>